<dbReference type="RefSeq" id="WP_152204693.1">
    <property type="nucleotide sequence ID" value="NZ_VUKF01000068.1"/>
</dbReference>
<sequence length="180" mass="19881">MATYDPRMPELTPALKAAWDTATVILDHEQQVGHWIVKAWWMLNPHEAAMSSGPTHVVIDIAPDAPSDVRRRGVTSGVMRDVERVIGDMTRTLHESPQTANAAEQARNELTGRAQKMPPGPRGNSAAYYRALSDLYEWWKDTGAPAPANDVAEALGISKATLWTQLRAARSYGLGREEEH</sequence>
<dbReference type="AlphaFoldDB" id="A0A7J5UJZ3"/>
<name>A0A7J5UJZ3_9MICO</name>
<dbReference type="EMBL" id="WHJE01000132">
    <property type="protein sequence ID" value="KAE8762719.1"/>
    <property type="molecule type" value="Genomic_DNA"/>
</dbReference>
<accession>A0A7J5UJZ3</accession>
<keyword evidence="2" id="KW-1185">Reference proteome</keyword>
<proteinExistence type="predicted"/>
<organism evidence="1 2">
    <name type="scientific">Georgenia thermotolerans</name>
    <dbReference type="NCBI Taxonomy" id="527326"/>
    <lineage>
        <taxon>Bacteria</taxon>
        <taxon>Bacillati</taxon>
        <taxon>Actinomycetota</taxon>
        <taxon>Actinomycetes</taxon>
        <taxon>Micrococcales</taxon>
        <taxon>Bogoriellaceae</taxon>
        <taxon>Georgenia</taxon>
    </lineage>
</organism>
<gene>
    <name evidence="1" type="ORF">GB883_17965</name>
</gene>
<dbReference type="OrthoDB" id="5191794at2"/>
<reference evidence="1 2" key="1">
    <citation type="submission" date="2019-10" db="EMBL/GenBank/DDBJ databases">
        <title>Georgenia wutianyii sp. nov. and Georgenia yuyongxinii sp. nov. isolated from plateau pika (Ochotona curzoniae) in the Qinghai-Tibet plateau of China.</title>
        <authorList>
            <person name="Tian Z."/>
        </authorList>
    </citation>
    <scope>NUCLEOTIDE SEQUENCE [LARGE SCALE GENOMIC DNA]</scope>
    <source>
        <strain evidence="1 2">DSM 21501</strain>
    </source>
</reference>
<evidence type="ECO:0000313" key="1">
    <source>
        <dbReference type="EMBL" id="KAE8762719.1"/>
    </source>
</evidence>
<comment type="caution">
    <text evidence="1">The sequence shown here is derived from an EMBL/GenBank/DDBJ whole genome shotgun (WGS) entry which is preliminary data.</text>
</comment>
<protein>
    <submittedName>
        <fullName evidence="1">Uncharacterized protein</fullName>
    </submittedName>
</protein>
<evidence type="ECO:0000313" key="2">
    <source>
        <dbReference type="Proteomes" id="UP000451860"/>
    </source>
</evidence>
<dbReference type="Proteomes" id="UP000451860">
    <property type="component" value="Unassembled WGS sequence"/>
</dbReference>